<keyword evidence="3" id="KW-1185">Reference proteome</keyword>
<dbReference type="PANTHER" id="PTHR32063:SF0">
    <property type="entry name" value="SWARMING MOTILITY PROTEIN SWRC"/>
    <property type="match status" value="1"/>
</dbReference>
<sequence>MGTIIASTIIALTVIPAIQYTRQIKLQRTKKRRAGLLSGFFRWLADAYSDKVIPKMIKRPWITVLTGTIVCILLLSLAVKVPFEFFPAAERQEVTLSLTLEQGTPIEDTDEQLEAIESYILDKEENVTETARYTGSGLPNIFNSGLTRSGENTGQIVFRVDRDDYSASQFIKDYESDLRAEFPDGEIFLETIVSGPPPSPSLEVKLQGPELEELLDTSTSLLDRLNELDSVDLATANTGSSQPVETYEIDRDFLAANGISLSQVKNTLQLANNGIPVNEIDYNGERLPLEITLDEGTDNGIGLEQLSTVGGSNEGIPSIYSFDQFITTNTEEQIAAITHLDDKRTITLSVYEKEGSTDFAEETENVLSEIKNELPANYQLAEDGEASAETAFFIEIAKLFVIVLFLIYVTLAIQFNSLLTPLLITGTVFLAITGAFTGLFVSGQPLSFLAVLGIVSLSGIVVRNSILIIEFIEQNKLTDNQSTEAAIMAAGKARLRPIILTTLTSIAALAPIIITGDVLFKPLAVSIVAGLIFSTILTLLLLPAFYLTMQKVKGFGKKSTS</sequence>
<dbReference type="SUPFAM" id="SSF82866">
    <property type="entry name" value="Multidrug efflux transporter AcrB transmembrane domain"/>
    <property type="match status" value="1"/>
</dbReference>
<keyword evidence="1" id="KW-0472">Membrane</keyword>
<dbReference type="Gene3D" id="3.30.2090.10">
    <property type="entry name" value="Multidrug efflux transporter AcrB TolC docking domain, DN and DC subdomains"/>
    <property type="match status" value="1"/>
</dbReference>
<gene>
    <name evidence="2" type="ORF">F9U64_18240</name>
</gene>
<dbReference type="AlphaFoldDB" id="A0A7C8GRR3"/>
<keyword evidence="1" id="KW-1133">Transmembrane helix</keyword>
<evidence type="ECO:0000313" key="3">
    <source>
        <dbReference type="Proteomes" id="UP000480246"/>
    </source>
</evidence>
<dbReference type="InterPro" id="IPR027463">
    <property type="entry name" value="AcrB_DN_DC_subdom"/>
</dbReference>
<feature type="non-terminal residue" evidence="2">
    <location>
        <position position="1"/>
    </location>
</feature>
<proteinExistence type="predicted"/>
<protein>
    <submittedName>
        <fullName evidence="2">Efflux RND transporter permease subunit</fullName>
    </submittedName>
</protein>
<dbReference type="EMBL" id="WEID01000094">
    <property type="protein sequence ID" value="KAB8127234.1"/>
    <property type="molecule type" value="Genomic_DNA"/>
</dbReference>
<reference evidence="2 3" key="1">
    <citation type="submission" date="2019-10" db="EMBL/GenBank/DDBJ databases">
        <title>Gracilibacillus sp. nov. isolated from rice seeds.</title>
        <authorList>
            <person name="He S."/>
        </authorList>
    </citation>
    <scope>NUCLEOTIDE SEQUENCE [LARGE SCALE GENOMIC DNA]</scope>
    <source>
        <strain evidence="2 3">TD8</strain>
    </source>
</reference>
<evidence type="ECO:0000313" key="2">
    <source>
        <dbReference type="EMBL" id="KAB8127234.1"/>
    </source>
</evidence>
<organism evidence="2 3">
    <name type="scientific">Gracilibacillus oryzae</name>
    <dbReference type="NCBI Taxonomy" id="1672701"/>
    <lineage>
        <taxon>Bacteria</taxon>
        <taxon>Bacillati</taxon>
        <taxon>Bacillota</taxon>
        <taxon>Bacilli</taxon>
        <taxon>Bacillales</taxon>
        <taxon>Bacillaceae</taxon>
        <taxon>Gracilibacillus</taxon>
    </lineage>
</organism>
<dbReference type="Pfam" id="PF00873">
    <property type="entry name" value="ACR_tran"/>
    <property type="match status" value="1"/>
</dbReference>
<dbReference type="RefSeq" id="WP_228275789.1">
    <property type="nucleotide sequence ID" value="NZ_ML762444.1"/>
</dbReference>
<name>A0A7C8GRR3_9BACI</name>
<keyword evidence="1" id="KW-0812">Transmembrane</keyword>
<feature type="transmembrane region" description="Helical" evidence="1">
    <location>
        <begin position="61"/>
        <end position="79"/>
    </location>
</feature>
<feature type="transmembrane region" description="Helical" evidence="1">
    <location>
        <begin position="526"/>
        <end position="548"/>
    </location>
</feature>
<dbReference type="GO" id="GO:0042910">
    <property type="term" value="F:xenobiotic transmembrane transporter activity"/>
    <property type="evidence" value="ECO:0007669"/>
    <property type="project" value="TreeGrafter"/>
</dbReference>
<dbReference type="PANTHER" id="PTHR32063">
    <property type="match status" value="1"/>
</dbReference>
<feature type="transmembrane region" description="Helical" evidence="1">
    <location>
        <begin position="493"/>
        <end position="514"/>
    </location>
</feature>
<dbReference type="Proteomes" id="UP000480246">
    <property type="component" value="Unassembled WGS sequence"/>
</dbReference>
<dbReference type="SUPFAM" id="SSF82714">
    <property type="entry name" value="Multidrug efflux transporter AcrB TolC docking domain, DN and DC subdomains"/>
    <property type="match status" value="1"/>
</dbReference>
<dbReference type="GO" id="GO:0005886">
    <property type="term" value="C:plasma membrane"/>
    <property type="evidence" value="ECO:0007669"/>
    <property type="project" value="TreeGrafter"/>
</dbReference>
<dbReference type="Gene3D" id="3.30.70.1430">
    <property type="entry name" value="Multidrug efflux transporter AcrB pore domain"/>
    <property type="match status" value="1"/>
</dbReference>
<feature type="transmembrane region" description="Helical" evidence="1">
    <location>
        <begin position="391"/>
        <end position="411"/>
    </location>
</feature>
<feature type="transmembrane region" description="Helical" evidence="1">
    <location>
        <begin position="447"/>
        <end position="472"/>
    </location>
</feature>
<comment type="caution">
    <text evidence="2">The sequence shown here is derived from an EMBL/GenBank/DDBJ whole genome shotgun (WGS) entry which is preliminary data.</text>
</comment>
<dbReference type="Gene3D" id="3.30.70.1440">
    <property type="entry name" value="Multidrug efflux transporter AcrB pore domain"/>
    <property type="match status" value="1"/>
</dbReference>
<accession>A0A7C8GRR3</accession>
<evidence type="ECO:0000256" key="1">
    <source>
        <dbReference type="SAM" id="Phobius"/>
    </source>
</evidence>
<dbReference type="InterPro" id="IPR001036">
    <property type="entry name" value="Acrflvin-R"/>
</dbReference>
<dbReference type="Gene3D" id="1.20.1640.10">
    <property type="entry name" value="Multidrug efflux transporter AcrB transmembrane domain"/>
    <property type="match status" value="2"/>
</dbReference>
<feature type="transmembrane region" description="Helical" evidence="1">
    <location>
        <begin position="418"/>
        <end position="441"/>
    </location>
</feature>